<dbReference type="EMBL" id="ATCL01000020">
    <property type="protein sequence ID" value="ERG66786.1"/>
    <property type="molecule type" value="Genomic_DNA"/>
</dbReference>
<evidence type="ECO:0000313" key="2">
    <source>
        <dbReference type="Proteomes" id="UP000016464"/>
    </source>
</evidence>
<dbReference type="Pfam" id="PF13671">
    <property type="entry name" value="AAA_33"/>
    <property type="match status" value="1"/>
</dbReference>
<dbReference type="Proteomes" id="UP000016464">
    <property type="component" value="Unassembled WGS sequence"/>
</dbReference>
<name>U1MY85_9BACL</name>
<gene>
    <name evidence="1" type="ORF">M467_05780</name>
</gene>
<dbReference type="NCBIfam" id="NF005255">
    <property type="entry name" value="PRK06762.2-2"/>
    <property type="match status" value="1"/>
</dbReference>
<dbReference type="eggNOG" id="COG4639">
    <property type="taxonomic scope" value="Bacteria"/>
</dbReference>
<reference evidence="1 2" key="1">
    <citation type="journal article" date="2013" name="Genome Announc.">
        <title>Draft Genome Sequence of Exiguobacterium pavilionensis Strain RW-2, with Wide Thermal, Salinity, and pH Tolerance, Isolated from Modern Freshwater Microbialites.</title>
        <authorList>
            <person name="White R.A.III."/>
            <person name="Grassa C.J."/>
            <person name="Suttle C.A."/>
        </authorList>
    </citation>
    <scope>NUCLEOTIDE SEQUENCE [LARGE SCALE GENOMIC DNA]</scope>
    <source>
        <strain evidence="1 2">RW-2</strain>
    </source>
</reference>
<dbReference type="NCBIfam" id="NF005253">
    <property type="entry name" value="PRK06762.1-4"/>
    <property type="match status" value="1"/>
</dbReference>
<proteinExistence type="predicted"/>
<dbReference type="AlphaFoldDB" id="U1MY85"/>
<comment type="caution">
    <text evidence="1">The sequence shown here is derived from an EMBL/GenBank/DDBJ whole genome shotgun (WGS) entry which is preliminary data.</text>
</comment>
<accession>U1MY85</accession>
<evidence type="ECO:0008006" key="3">
    <source>
        <dbReference type="Google" id="ProtNLM"/>
    </source>
</evidence>
<dbReference type="Gene3D" id="3.40.50.300">
    <property type="entry name" value="P-loop containing nucleotide triphosphate hydrolases"/>
    <property type="match status" value="1"/>
</dbReference>
<dbReference type="PATRIC" id="fig|1345023.5.peg.2256"/>
<keyword evidence="2" id="KW-1185">Reference proteome</keyword>
<protein>
    <recommendedName>
        <fullName evidence="3">Kinase</fullName>
    </recommendedName>
</protein>
<sequence>MKPILVILRGNSGSGKTTIAKQIQKNFGPETMLVSQDVIRRGILHTRDKDNNLSIELIERISLYGMEHCPIVILEGILIKERYGKMILNLIDAFNGNALVYYFDLSLEETFKRHRTKGDDLEFTEQNLMKWYRAEDWLGVNNESILTCDLSNEEIERNIITDIYELNLKI</sequence>
<organism evidence="1 2">
    <name type="scientific">Exiguobacterium chiriqhucha RW-2</name>
    <dbReference type="NCBI Taxonomy" id="1345023"/>
    <lineage>
        <taxon>Bacteria</taxon>
        <taxon>Bacillati</taxon>
        <taxon>Bacillota</taxon>
        <taxon>Bacilli</taxon>
        <taxon>Bacillales</taxon>
        <taxon>Bacillales Family XII. Incertae Sedis</taxon>
        <taxon>Exiguobacterium</taxon>
    </lineage>
</organism>
<evidence type="ECO:0000313" key="1">
    <source>
        <dbReference type="EMBL" id="ERG66786.1"/>
    </source>
</evidence>
<dbReference type="InterPro" id="IPR027417">
    <property type="entry name" value="P-loop_NTPase"/>
</dbReference>
<dbReference type="SUPFAM" id="SSF52540">
    <property type="entry name" value="P-loop containing nucleoside triphosphate hydrolases"/>
    <property type="match status" value="1"/>
</dbReference>